<reference evidence="1 2" key="1">
    <citation type="submission" date="2019-02" db="EMBL/GenBank/DDBJ databases">
        <title>Deep-cultivation of Planctomycetes and their phenomic and genomic characterization uncovers novel biology.</title>
        <authorList>
            <person name="Wiegand S."/>
            <person name="Jogler M."/>
            <person name="Boedeker C."/>
            <person name="Pinto D."/>
            <person name="Vollmers J."/>
            <person name="Rivas-Marin E."/>
            <person name="Kohn T."/>
            <person name="Peeters S.H."/>
            <person name="Heuer A."/>
            <person name="Rast P."/>
            <person name="Oberbeckmann S."/>
            <person name="Bunk B."/>
            <person name="Jeske O."/>
            <person name="Meyerdierks A."/>
            <person name="Storesund J.E."/>
            <person name="Kallscheuer N."/>
            <person name="Luecker S."/>
            <person name="Lage O.M."/>
            <person name="Pohl T."/>
            <person name="Merkel B.J."/>
            <person name="Hornburger P."/>
            <person name="Mueller R.-W."/>
            <person name="Bruemmer F."/>
            <person name="Labrenz M."/>
            <person name="Spormann A.M."/>
            <person name="Op Den Camp H."/>
            <person name="Overmann J."/>
            <person name="Amann R."/>
            <person name="Jetten M.S.M."/>
            <person name="Mascher T."/>
            <person name="Medema M.H."/>
            <person name="Devos D.P."/>
            <person name="Kaster A.-K."/>
            <person name="Ovreas L."/>
            <person name="Rohde M."/>
            <person name="Galperin M.Y."/>
            <person name="Jogler C."/>
        </authorList>
    </citation>
    <scope>NUCLEOTIDE SEQUENCE [LARGE SCALE GENOMIC DNA]</scope>
    <source>
        <strain evidence="1 2">Poly51</strain>
    </source>
</reference>
<organism evidence="1 2">
    <name type="scientific">Rubripirellula tenax</name>
    <dbReference type="NCBI Taxonomy" id="2528015"/>
    <lineage>
        <taxon>Bacteria</taxon>
        <taxon>Pseudomonadati</taxon>
        <taxon>Planctomycetota</taxon>
        <taxon>Planctomycetia</taxon>
        <taxon>Pirellulales</taxon>
        <taxon>Pirellulaceae</taxon>
        <taxon>Rubripirellula</taxon>
    </lineage>
</organism>
<dbReference type="AlphaFoldDB" id="A0A5C6ERK2"/>
<evidence type="ECO:0000313" key="1">
    <source>
        <dbReference type="EMBL" id="TWU51024.1"/>
    </source>
</evidence>
<comment type="caution">
    <text evidence="1">The sequence shown here is derived from an EMBL/GenBank/DDBJ whole genome shotgun (WGS) entry which is preliminary data.</text>
</comment>
<dbReference type="EMBL" id="SJPW01000005">
    <property type="protein sequence ID" value="TWU51024.1"/>
    <property type="molecule type" value="Genomic_DNA"/>
</dbReference>
<keyword evidence="2" id="KW-1185">Reference proteome</keyword>
<dbReference type="InterPro" id="IPR027417">
    <property type="entry name" value="P-loop_NTPase"/>
</dbReference>
<name>A0A5C6ERK2_9BACT</name>
<dbReference type="RefSeq" id="WP_186775694.1">
    <property type="nucleotide sequence ID" value="NZ_SJPW01000005.1"/>
</dbReference>
<dbReference type="Proteomes" id="UP000318288">
    <property type="component" value="Unassembled WGS sequence"/>
</dbReference>
<proteinExistence type="predicted"/>
<evidence type="ECO:0008006" key="3">
    <source>
        <dbReference type="Google" id="ProtNLM"/>
    </source>
</evidence>
<protein>
    <recommendedName>
        <fullName evidence="3">AAA+ ATPase domain-containing protein</fullName>
    </recommendedName>
</protein>
<sequence length="220" mass="24598">MMISATATRPLPIDPDRWKRHQLFRNPFGELTRDERAELAIVDMDRFEPLIGQPRSAVQFVGDCGRGKTTRMLAIARRFADASYVYLPEGGPTPAIPDGNPVMIDEAQRLPRVIRNGIFAAGVSVVLATHKDLSGSLRRHGYQVHTDRIGGGNHSTLIRKILNARIRASMCGADSARMVSLDEAEALHQQFGSDVRAIEHYLYQRIQAQVMQHGEVRFID</sequence>
<evidence type="ECO:0000313" key="2">
    <source>
        <dbReference type="Proteomes" id="UP000318288"/>
    </source>
</evidence>
<gene>
    <name evidence="1" type="ORF">Poly51_43180</name>
</gene>
<dbReference type="SUPFAM" id="SSF52540">
    <property type="entry name" value="P-loop containing nucleoside triphosphate hydrolases"/>
    <property type="match status" value="1"/>
</dbReference>
<accession>A0A5C6ERK2</accession>